<dbReference type="OrthoDB" id="7408328at2"/>
<feature type="transmembrane region" description="Helical" evidence="1">
    <location>
        <begin position="256"/>
        <end position="278"/>
    </location>
</feature>
<dbReference type="RefSeq" id="WP_096434103.1">
    <property type="nucleotide sequence ID" value="NZ_NTJD01000009.1"/>
</dbReference>
<evidence type="ECO:0000313" key="2">
    <source>
        <dbReference type="EMBL" id="PCD75784.1"/>
    </source>
</evidence>
<feature type="transmembrane region" description="Helical" evidence="1">
    <location>
        <begin position="225"/>
        <end position="250"/>
    </location>
</feature>
<name>A0A2A4CNV6_9RHOB</name>
<dbReference type="Proteomes" id="UP000243507">
    <property type="component" value="Unassembled WGS sequence"/>
</dbReference>
<evidence type="ECO:0000313" key="3">
    <source>
        <dbReference type="Proteomes" id="UP000243507"/>
    </source>
</evidence>
<evidence type="ECO:0000256" key="1">
    <source>
        <dbReference type="SAM" id="Phobius"/>
    </source>
</evidence>
<protein>
    <recommendedName>
        <fullName evidence="4">Glycosyltransferase 2-like domain-containing protein</fullName>
    </recommendedName>
</protein>
<accession>A0A2A4CNV6</accession>
<comment type="caution">
    <text evidence="2">The sequence shown here is derived from an EMBL/GenBank/DDBJ whole genome shotgun (WGS) entry which is preliminary data.</text>
</comment>
<proteinExistence type="predicted"/>
<dbReference type="AlphaFoldDB" id="A0A2A4CNV6"/>
<reference evidence="2 3" key="1">
    <citation type="submission" date="2017-09" db="EMBL/GenBank/DDBJ databases">
        <title>A multilocus sequence analysis scheme for characterization of bacteria in the genus Thioclava.</title>
        <authorList>
            <person name="Liu Y."/>
            <person name="Shao Z."/>
        </authorList>
    </citation>
    <scope>NUCLEOTIDE SEQUENCE [LARGE SCALE GENOMIC DNA]</scope>
    <source>
        <strain evidence="2 3">CAU 1312</strain>
    </source>
</reference>
<keyword evidence="1" id="KW-1133">Transmembrane helix</keyword>
<gene>
    <name evidence="2" type="ORF">CLN94_11530</name>
</gene>
<evidence type="ECO:0008006" key="4">
    <source>
        <dbReference type="Google" id="ProtNLM"/>
    </source>
</evidence>
<keyword evidence="1" id="KW-0812">Transmembrane</keyword>
<sequence>MSDASLRSDILVSICFDDFSYSPASAAALKAVAAEIDSRYRFWEILVACVDGRGCAEDSLLQDIRNLRLIRLSGNSSTAYARRYALATRAIGDVVVMTSLDELPVLDLPGMIRDANDSNSMVSFRSGTGGALNKVIVGLGRVAGFRVDAARLRTIAIPKEILGLILRHPSREIALRFPPINPSFALLDTEIAAQGTGLSLRKDLKQRLFLLERLMTGAAPSVLRWVGYLSVVVVVMALIYAIYAVVIFLTRDTAEGWFTTSLAISGTTGFLGIALMAITSGINRLIELLVPAFDDLMVQERGSLELFRELEDALNVERDARADSRDESGR</sequence>
<keyword evidence="3" id="KW-1185">Reference proteome</keyword>
<keyword evidence="1" id="KW-0472">Membrane</keyword>
<dbReference type="EMBL" id="NTJD01000009">
    <property type="protein sequence ID" value="PCD75784.1"/>
    <property type="molecule type" value="Genomic_DNA"/>
</dbReference>
<organism evidence="2 3">
    <name type="scientific">Pseudothioclava arenosa</name>
    <dbReference type="NCBI Taxonomy" id="1795308"/>
    <lineage>
        <taxon>Bacteria</taxon>
        <taxon>Pseudomonadati</taxon>
        <taxon>Pseudomonadota</taxon>
        <taxon>Alphaproteobacteria</taxon>
        <taxon>Rhodobacterales</taxon>
        <taxon>Paracoccaceae</taxon>
        <taxon>Pseudothioclava</taxon>
    </lineage>
</organism>